<dbReference type="Proteomes" id="UP000183410">
    <property type="component" value="Unassembled WGS sequence"/>
</dbReference>
<organism evidence="1 2">
    <name type="scientific">Paenibacillus algorifonticola</name>
    <dbReference type="NCBI Taxonomy" id="684063"/>
    <lineage>
        <taxon>Bacteria</taxon>
        <taxon>Bacillati</taxon>
        <taxon>Bacillota</taxon>
        <taxon>Bacilli</taxon>
        <taxon>Bacillales</taxon>
        <taxon>Paenibacillaceae</taxon>
        <taxon>Paenibacillus</taxon>
    </lineage>
</organism>
<keyword evidence="2" id="KW-1185">Reference proteome</keyword>
<protein>
    <submittedName>
        <fullName evidence="1">Ferric iron reductase protein FhuF, involved in iron transport</fullName>
    </submittedName>
</protein>
<reference evidence="2" key="1">
    <citation type="submission" date="2016-10" db="EMBL/GenBank/DDBJ databases">
        <authorList>
            <person name="Varghese N."/>
            <person name="Submissions S."/>
        </authorList>
    </citation>
    <scope>NUCLEOTIDE SEQUENCE [LARGE SCALE GENOMIC DNA]</scope>
    <source>
        <strain evidence="2">CGMCC 1.10223</strain>
    </source>
</reference>
<sequence length="270" mass="30515">MEQGPRQDALLYIREHFCISMQQRGEPAYPFSSGDLLSPEALKPVLAKQAEQLGHPNSIVTGTLFAKRYSVLVMGLVAAFSLFDCILDIKPDNIRFKLTKEAEMEYQILQSPIRMLPAEKVELRSIAAADFASALFLEHIKPVFAAVSVYTGAKLPHMWSLVSHNLQNLFLRLELQCLTEEAASRRRMLSADRELLLAPLLHTPSAVFENPLALKLRSFSHETRQDESFYLRRHCCLAYRLSLDGEAHGNCLTCPKATVQERLAKWAEEC</sequence>
<evidence type="ECO:0000313" key="2">
    <source>
        <dbReference type="Proteomes" id="UP000183410"/>
    </source>
</evidence>
<name>A0A1I2HHT1_9BACL</name>
<dbReference type="AlphaFoldDB" id="A0A1I2HHT1"/>
<evidence type="ECO:0000313" key="1">
    <source>
        <dbReference type="EMBL" id="SFF28860.1"/>
    </source>
</evidence>
<gene>
    <name evidence="1" type="ORF">SAMN04487969_12343</name>
</gene>
<dbReference type="EMBL" id="FONN01000023">
    <property type="protein sequence ID" value="SFF28860.1"/>
    <property type="molecule type" value="Genomic_DNA"/>
</dbReference>
<accession>A0A1I2HHT1</accession>
<proteinExistence type="predicted"/>